<accession>A0A803SRQ8</accession>
<dbReference type="InterPro" id="IPR031389">
    <property type="entry name" value="RBIS"/>
</dbReference>
<dbReference type="Proteomes" id="UP000001646">
    <property type="component" value="Chromosome 2"/>
</dbReference>
<protein>
    <submittedName>
        <fullName evidence="1">Uncharacterized protein</fullName>
    </submittedName>
</protein>
<dbReference type="Ensembl" id="ENSACAT00000051014.1">
    <property type="protein sequence ID" value="ENSACAP00000025648.1"/>
    <property type="gene ID" value="ENSACAG00000045496.1"/>
</dbReference>
<dbReference type="InParanoid" id="A0A803SRQ8"/>
<organism evidence="1 2">
    <name type="scientific">Anolis carolinensis</name>
    <name type="common">Green anole</name>
    <name type="synonym">American chameleon</name>
    <dbReference type="NCBI Taxonomy" id="28377"/>
    <lineage>
        <taxon>Eukaryota</taxon>
        <taxon>Metazoa</taxon>
        <taxon>Chordata</taxon>
        <taxon>Craniata</taxon>
        <taxon>Vertebrata</taxon>
        <taxon>Euteleostomi</taxon>
        <taxon>Lepidosauria</taxon>
        <taxon>Squamata</taxon>
        <taxon>Bifurcata</taxon>
        <taxon>Unidentata</taxon>
        <taxon>Episquamata</taxon>
        <taxon>Toxicofera</taxon>
        <taxon>Iguania</taxon>
        <taxon>Dactyloidae</taxon>
        <taxon>Anolis</taxon>
    </lineage>
</organism>
<keyword evidence="2" id="KW-1185">Reference proteome</keyword>
<reference evidence="1 2" key="1">
    <citation type="submission" date="2009-12" db="EMBL/GenBank/DDBJ databases">
        <title>The Genome Sequence of Anolis carolinensis (Green Anole Lizard).</title>
        <authorList>
            <consortium name="The Genome Sequencing Platform"/>
            <person name="Di Palma F."/>
            <person name="Alfoldi J."/>
            <person name="Heiman D."/>
            <person name="Young S."/>
            <person name="Grabherr M."/>
            <person name="Johnson J."/>
            <person name="Lander E.S."/>
            <person name="Lindblad-Toh K."/>
        </authorList>
    </citation>
    <scope>NUCLEOTIDE SEQUENCE [LARGE SCALE GENOMIC DNA]</scope>
    <source>
        <strain evidence="1 2">JBL SC #1</strain>
    </source>
</reference>
<evidence type="ECO:0000313" key="1">
    <source>
        <dbReference type="Ensembl" id="ENSACAP00000025648.1"/>
    </source>
</evidence>
<dbReference type="GO" id="GO:0042254">
    <property type="term" value="P:ribosome biogenesis"/>
    <property type="evidence" value="ECO:0007669"/>
    <property type="project" value="InterPro"/>
</dbReference>
<evidence type="ECO:0000313" key="2">
    <source>
        <dbReference type="Proteomes" id="UP000001646"/>
    </source>
</evidence>
<reference evidence="1" key="3">
    <citation type="submission" date="2025-09" db="UniProtKB">
        <authorList>
            <consortium name="Ensembl"/>
        </authorList>
    </citation>
    <scope>IDENTIFICATION</scope>
</reference>
<dbReference type="AlphaFoldDB" id="A0A803SRQ8"/>
<proteinExistence type="predicted"/>
<name>A0A803SRQ8_ANOCA</name>
<dbReference type="Pfam" id="PF15679">
    <property type="entry name" value="DUF4665"/>
    <property type="match status" value="1"/>
</dbReference>
<reference evidence="1" key="2">
    <citation type="submission" date="2025-08" db="UniProtKB">
        <authorList>
            <consortium name="Ensembl"/>
        </authorList>
    </citation>
    <scope>IDENTIFICATION</scope>
</reference>
<sequence length="57" mass="6547">MTKFCSWLESMNVFHVANRNITKAKDKTKLVTTSLKKKQLEMCKIQISKRCLADLGS</sequence>